<keyword evidence="10 11" id="KW-0472">Membrane</keyword>
<evidence type="ECO:0000256" key="4">
    <source>
        <dbReference type="ARBA" id="ARBA00022553"/>
    </source>
</evidence>
<dbReference type="InterPro" id="IPR004358">
    <property type="entry name" value="Sig_transdc_His_kin-like_C"/>
</dbReference>
<evidence type="ECO:0000259" key="13">
    <source>
        <dbReference type="PROSITE" id="PS50885"/>
    </source>
</evidence>
<dbReference type="PRINTS" id="PR00344">
    <property type="entry name" value="BCTRLSENSOR"/>
</dbReference>
<keyword evidence="4" id="KW-0597">Phosphoprotein</keyword>
<evidence type="ECO:0000256" key="11">
    <source>
        <dbReference type="SAM" id="Phobius"/>
    </source>
</evidence>
<keyword evidence="5" id="KW-0808">Transferase</keyword>
<dbReference type="Gene3D" id="6.10.340.10">
    <property type="match status" value="1"/>
</dbReference>
<dbReference type="InterPro" id="IPR003661">
    <property type="entry name" value="HisK_dim/P_dom"/>
</dbReference>
<dbReference type="PROSITE" id="PS50885">
    <property type="entry name" value="HAMP"/>
    <property type="match status" value="1"/>
</dbReference>
<dbReference type="Gene3D" id="1.10.287.130">
    <property type="match status" value="1"/>
</dbReference>
<dbReference type="FunFam" id="1.10.287.130:FF:000001">
    <property type="entry name" value="Two-component sensor histidine kinase"/>
    <property type="match status" value="1"/>
</dbReference>
<feature type="transmembrane region" description="Helical" evidence="11">
    <location>
        <begin position="179"/>
        <end position="202"/>
    </location>
</feature>
<dbReference type="PROSITE" id="PS50109">
    <property type="entry name" value="HIS_KIN"/>
    <property type="match status" value="1"/>
</dbReference>
<protein>
    <recommendedName>
        <fullName evidence="3">histidine kinase</fullName>
        <ecNumber evidence="3">2.7.13.3</ecNumber>
    </recommendedName>
</protein>
<dbReference type="SMART" id="SM00388">
    <property type="entry name" value="HisKA"/>
    <property type="match status" value="1"/>
</dbReference>
<dbReference type="CDD" id="cd06225">
    <property type="entry name" value="HAMP"/>
    <property type="match status" value="1"/>
</dbReference>
<evidence type="ECO:0000313" key="14">
    <source>
        <dbReference type="EMBL" id="AMB98077.1"/>
    </source>
</evidence>
<feature type="domain" description="Histidine kinase" evidence="12">
    <location>
        <begin position="261"/>
        <end position="479"/>
    </location>
</feature>
<reference evidence="14 15" key="1">
    <citation type="journal article" date="2016" name="Genome Announc.">
        <title>Complete Genome Sequences of Aerococcus christensenii CCUG 28831T, Aerococcus sanguinicola CCUG 43001T, Aerococcus urinae CCUG 36881T, Aerococcus urinaeequi CCUG 28094T, Aerococcus urinaehominis CCUG 42038 BT, and Aerococcus viridans CCUG 4311T.</title>
        <authorList>
            <person name="Carkaci D."/>
            <person name="Dargis R."/>
            <person name="Nielsen X.C."/>
            <person name="Skovgaard O."/>
            <person name="Fuursted K."/>
            <person name="Christensen J.J."/>
        </authorList>
    </citation>
    <scope>NUCLEOTIDE SEQUENCE [LARGE SCALE GENOMIC DNA]</scope>
    <source>
        <strain evidence="14 15">CCUG28094</strain>
    </source>
</reference>
<dbReference type="InterPro" id="IPR005467">
    <property type="entry name" value="His_kinase_dom"/>
</dbReference>
<dbReference type="EC" id="2.7.13.3" evidence="3"/>
<feature type="transmembrane region" description="Helical" evidence="11">
    <location>
        <begin position="20"/>
        <end position="41"/>
    </location>
</feature>
<keyword evidence="7 14" id="KW-0418">Kinase</keyword>
<dbReference type="Pfam" id="PF00512">
    <property type="entry name" value="HisKA"/>
    <property type="match status" value="1"/>
</dbReference>
<name>A0AAC8X1D3_9LACT</name>
<evidence type="ECO:0000256" key="3">
    <source>
        <dbReference type="ARBA" id="ARBA00012438"/>
    </source>
</evidence>
<keyword evidence="6 11" id="KW-0812">Transmembrane</keyword>
<dbReference type="RefSeq" id="WP_026465375.1">
    <property type="nucleotide sequence ID" value="NZ_CANSXX010000007.1"/>
</dbReference>
<evidence type="ECO:0000256" key="5">
    <source>
        <dbReference type="ARBA" id="ARBA00022679"/>
    </source>
</evidence>
<keyword evidence="9" id="KW-0902">Two-component regulatory system</keyword>
<dbReference type="FunFam" id="3.30.565.10:FF:000006">
    <property type="entry name" value="Sensor histidine kinase WalK"/>
    <property type="match status" value="1"/>
</dbReference>
<dbReference type="CDD" id="cd00082">
    <property type="entry name" value="HisKA"/>
    <property type="match status" value="1"/>
</dbReference>
<evidence type="ECO:0000256" key="7">
    <source>
        <dbReference type="ARBA" id="ARBA00022777"/>
    </source>
</evidence>
<dbReference type="SUPFAM" id="SSF55874">
    <property type="entry name" value="ATPase domain of HSP90 chaperone/DNA topoisomerase II/histidine kinase"/>
    <property type="match status" value="1"/>
</dbReference>
<dbReference type="InterPro" id="IPR050428">
    <property type="entry name" value="TCS_sensor_his_kinase"/>
</dbReference>
<evidence type="ECO:0000259" key="12">
    <source>
        <dbReference type="PROSITE" id="PS50109"/>
    </source>
</evidence>
<dbReference type="SMART" id="SM00387">
    <property type="entry name" value="HATPase_c"/>
    <property type="match status" value="1"/>
</dbReference>
<dbReference type="KEGG" id="aui:APT62_06570"/>
<evidence type="ECO:0000256" key="8">
    <source>
        <dbReference type="ARBA" id="ARBA00022989"/>
    </source>
</evidence>
<dbReference type="PANTHER" id="PTHR45436:SF5">
    <property type="entry name" value="SENSOR HISTIDINE KINASE TRCS"/>
    <property type="match status" value="1"/>
</dbReference>
<comment type="subcellular location">
    <subcellularLocation>
        <location evidence="2">Membrane</location>
    </subcellularLocation>
</comment>
<evidence type="ECO:0000256" key="1">
    <source>
        <dbReference type="ARBA" id="ARBA00000085"/>
    </source>
</evidence>
<feature type="domain" description="HAMP" evidence="13">
    <location>
        <begin position="199"/>
        <end position="253"/>
    </location>
</feature>
<dbReference type="InterPro" id="IPR036097">
    <property type="entry name" value="HisK_dim/P_sf"/>
</dbReference>
<proteinExistence type="predicted"/>
<reference evidence="15" key="2">
    <citation type="submission" date="2016-01" db="EMBL/GenBank/DDBJ databases">
        <title>Six Aerococcus type strain genome sequencing and assembly using PacBio and Illumina Hiseq.</title>
        <authorList>
            <person name="Carkaci D."/>
            <person name="Dargis R."/>
            <person name="Nielsen X.C."/>
            <person name="Skovgaard O."/>
            <person name="Fuursted K."/>
            <person name="Christensen J.J."/>
        </authorList>
    </citation>
    <scope>NUCLEOTIDE SEQUENCE [LARGE SCALE GENOMIC DNA]</scope>
    <source>
        <strain evidence="15">CCUG28094</strain>
    </source>
</reference>
<dbReference type="Gene3D" id="3.30.565.10">
    <property type="entry name" value="Histidine kinase-like ATPase, C-terminal domain"/>
    <property type="match status" value="1"/>
</dbReference>
<dbReference type="InterPro" id="IPR036890">
    <property type="entry name" value="HATPase_C_sf"/>
</dbReference>
<comment type="catalytic activity">
    <reaction evidence="1">
        <text>ATP + protein L-histidine = ADP + protein N-phospho-L-histidine.</text>
        <dbReference type="EC" id="2.7.13.3"/>
    </reaction>
</comment>
<accession>A0AAC8X1D3</accession>
<keyword evidence="8 11" id="KW-1133">Transmembrane helix</keyword>
<dbReference type="EMBL" id="CP014162">
    <property type="protein sequence ID" value="AMB98077.1"/>
    <property type="molecule type" value="Genomic_DNA"/>
</dbReference>
<dbReference type="AlphaFoldDB" id="A0AAC8X1D3"/>
<dbReference type="InterPro" id="IPR003594">
    <property type="entry name" value="HATPase_dom"/>
</dbReference>
<sequence>MFNSVLNDFKTKLQHPFSLIWKWGLVLSSLFWLALSVSPIISNIQEQRALEEDYVTEVTQIDTYLQTYLNSLASRPASEVREGFQSRIAIENISLEDYLNEHNVKIQVYNENGNLVYNSGTTVDSYSTNRTTGRTKSDETGDFLTYQLLYEGSDQIGYYFATFDYQTVANQLSDKRTELIIMAGVNLVIAVVAGIGVAYYFIQPIQKMKRFLKNITADNIADRRLNVSEYRGEITEISESINQMLDQTSEYIDQQIHFVEDVSHELRTPVAIIEGHLNMLNRWGKDDPEILEESLSASVNELERMKVLVQEMLDLSRAGQVDTQYYDKTTLINEVINQVFQNFKVLYPDFQFFLENDLRRNYEIQIYRNHLEQILIILLDNAVKYSTDRQEIHISVATNAVDYIEIAIQDFGEGMSQEDQNRIFNRFYRVDKARSRERGGNGLGLSIAKELIKGYKGSIFVESELGNGSIFHVRFPILNTLDEISAADRERIDQLLEEAANDEDNNLIK</sequence>
<dbReference type="Proteomes" id="UP000067698">
    <property type="component" value="Chromosome"/>
</dbReference>
<dbReference type="GeneID" id="92867394"/>
<dbReference type="InterPro" id="IPR003660">
    <property type="entry name" value="HAMP_dom"/>
</dbReference>
<dbReference type="GO" id="GO:0005886">
    <property type="term" value="C:plasma membrane"/>
    <property type="evidence" value="ECO:0007669"/>
    <property type="project" value="TreeGrafter"/>
</dbReference>
<dbReference type="Pfam" id="PF02518">
    <property type="entry name" value="HATPase_c"/>
    <property type="match status" value="1"/>
</dbReference>
<evidence type="ECO:0000313" key="15">
    <source>
        <dbReference type="Proteomes" id="UP000067698"/>
    </source>
</evidence>
<dbReference type="GO" id="GO:0000155">
    <property type="term" value="F:phosphorelay sensor kinase activity"/>
    <property type="evidence" value="ECO:0007669"/>
    <property type="project" value="InterPro"/>
</dbReference>
<evidence type="ECO:0000256" key="2">
    <source>
        <dbReference type="ARBA" id="ARBA00004370"/>
    </source>
</evidence>
<dbReference type="SUPFAM" id="SSF47384">
    <property type="entry name" value="Homodimeric domain of signal transducing histidine kinase"/>
    <property type="match status" value="1"/>
</dbReference>
<dbReference type="PANTHER" id="PTHR45436">
    <property type="entry name" value="SENSOR HISTIDINE KINASE YKOH"/>
    <property type="match status" value="1"/>
</dbReference>
<evidence type="ECO:0000256" key="10">
    <source>
        <dbReference type="ARBA" id="ARBA00023136"/>
    </source>
</evidence>
<gene>
    <name evidence="14" type="ORF">AWM74_07460</name>
</gene>
<organism evidence="14 15">
    <name type="scientific">Aerococcus urinaeequi</name>
    <dbReference type="NCBI Taxonomy" id="51665"/>
    <lineage>
        <taxon>Bacteria</taxon>
        <taxon>Bacillati</taxon>
        <taxon>Bacillota</taxon>
        <taxon>Bacilli</taxon>
        <taxon>Lactobacillales</taxon>
        <taxon>Aerococcaceae</taxon>
        <taxon>Aerococcus</taxon>
    </lineage>
</organism>
<evidence type="ECO:0000256" key="9">
    <source>
        <dbReference type="ARBA" id="ARBA00023012"/>
    </source>
</evidence>
<evidence type="ECO:0000256" key="6">
    <source>
        <dbReference type="ARBA" id="ARBA00022692"/>
    </source>
</evidence>